<dbReference type="InterPro" id="IPR007569">
    <property type="entry name" value="DUF559"/>
</dbReference>
<comment type="caution">
    <text evidence="2">The sequence shown here is derived from an EMBL/GenBank/DDBJ whole genome shotgun (WGS) entry which is preliminary data.</text>
</comment>
<keyword evidence="3" id="KW-1185">Reference proteome</keyword>
<organism evidence="2 3">
    <name type="scientific">Luedemannella helvata</name>
    <dbReference type="NCBI Taxonomy" id="349315"/>
    <lineage>
        <taxon>Bacteria</taxon>
        <taxon>Bacillati</taxon>
        <taxon>Actinomycetota</taxon>
        <taxon>Actinomycetes</taxon>
        <taxon>Micromonosporales</taxon>
        <taxon>Micromonosporaceae</taxon>
        <taxon>Luedemannella</taxon>
    </lineage>
</organism>
<dbReference type="Proteomes" id="UP001500655">
    <property type="component" value="Unassembled WGS sequence"/>
</dbReference>
<accession>A0ABN2KKB9</accession>
<gene>
    <name evidence="2" type="ORF">GCM10009681_30050</name>
</gene>
<reference evidence="2 3" key="1">
    <citation type="journal article" date="2019" name="Int. J. Syst. Evol. Microbiol.">
        <title>The Global Catalogue of Microorganisms (GCM) 10K type strain sequencing project: providing services to taxonomists for standard genome sequencing and annotation.</title>
        <authorList>
            <consortium name="The Broad Institute Genomics Platform"/>
            <consortium name="The Broad Institute Genome Sequencing Center for Infectious Disease"/>
            <person name="Wu L."/>
            <person name="Ma J."/>
        </authorList>
    </citation>
    <scope>NUCLEOTIDE SEQUENCE [LARGE SCALE GENOMIC DNA]</scope>
    <source>
        <strain evidence="2 3">JCM 13249</strain>
    </source>
</reference>
<protein>
    <recommendedName>
        <fullName evidence="1">DUF559 domain-containing protein</fullName>
    </recommendedName>
</protein>
<evidence type="ECO:0000259" key="1">
    <source>
        <dbReference type="Pfam" id="PF04480"/>
    </source>
</evidence>
<sequence length="290" mass="32437">MLGVRQARRWLTKSTIRHQVASGRWQRPHFGVLVTHNGELTDRQRLWIASLAAGDGEPAPLGGLSALRAHGLIGFEPPSIFVLLRADQRHRRPPKGVSVRRTTTLGPRDVFTGARPPRTRPPRSIVDAAAWARSDREARGIIATAFQQGFVRLDDVLDAVARQPRARRRTLTATTARDAAGGATSLGELDLLGIIRQAGLPVPTFQHGRRDADGRQRYLDGYYERYRLHLEIDGAHHTNPTQVWADMARQNALWVTGDRVLRFPAWLVRDRPEVVVAQLRAALREAGWRG</sequence>
<evidence type="ECO:0000313" key="3">
    <source>
        <dbReference type="Proteomes" id="UP001500655"/>
    </source>
</evidence>
<dbReference type="Pfam" id="PF04480">
    <property type="entry name" value="DUF559"/>
    <property type="match status" value="1"/>
</dbReference>
<evidence type="ECO:0000313" key="2">
    <source>
        <dbReference type="EMBL" id="GAA1756899.1"/>
    </source>
</evidence>
<feature type="domain" description="DUF559" evidence="1">
    <location>
        <begin position="219"/>
        <end position="283"/>
    </location>
</feature>
<proteinExistence type="predicted"/>
<dbReference type="EMBL" id="BAAALS010000013">
    <property type="protein sequence ID" value="GAA1756899.1"/>
    <property type="molecule type" value="Genomic_DNA"/>
</dbReference>
<name>A0ABN2KKB9_9ACTN</name>